<reference evidence="1 2" key="1">
    <citation type="submission" date="2020-03" db="EMBL/GenBank/DDBJ databases">
        <title>Soil Listeria distribution.</title>
        <authorList>
            <person name="Liao J."/>
            <person name="Wiedmann M."/>
        </authorList>
    </citation>
    <scope>NUCLEOTIDE SEQUENCE [LARGE SCALE GENOMIC DNA]</scope>
    <source>
        <strain evidence="1 2">FSL L7-1523</strain>
    </source>
</reference>
<comment type="caution">
    <text evidence="1">The sequence shown here is derived from an EMBL/GenBank/DDBJ whole genome shotgun (WGS) entry which is preliminary data.</text>
</comment>
<evidence type="ECO:0000313" key="1">
    <source>
        <dbReference type="EMBL" id="MBC1499403.1"/>
    </source>
</evidence>
<proteinExistence type="predicted"/>
<gene>
    <name evidence="1" type="ORF">HB943_02225</name>
</gene>
<name>A0A841Z4T1_9LIST</name>
<dbReference type="RefSeq" id="WP_185424334.1">
    <property type="nucleotide sequence ID" value="NZ_JAARRL010000002.1"/>
</dbReference>
<organism evidence="1 2">
    <name type="scientific">Listeria weihenstephanensis</name>
    <dbReference type="NCBI Taxonomy" id="1006155"/>
    <lineage>
        <taxon>Bacteria</taxon>
        <taxon>Bacillati</taxon>
        <taxon>Bacillota</taxon>
        <taxon>Bacilli</taxon>
        <taxon>Bacillales</taxon>
        <taxon>Listeriaceae</taxon>
        <taxon>Listeria</taxon>
    </lineage>
</organism>
<accession>A0A841Z4T1</accession>
<protein>
    <recommendedName>
        <fullName evidence="3">Phage protein</fullName>
    </recommendedName>
</protein>
<evidence type="ECO:0000313" key="2">
    <source>
        <dbReference type="Proteomes" id="UP000564536"/>
    </source>
</evidence>
<dbReference type="Proteomes" id="UP000564536">
    <property type="component" value="Unassembled WGS sequence"/>
</dbReference>
<dbReference type="AlphaFoldDB" id="A0A841Z4T1"/>
<sequence>MNYSKRVGLVTVKQVKKSLGYDEVETVEIVPCASQNISTETKVAVFGKVVKHASKIHIQSIVNPNRIKIGEETFEIHGLSHPKNKTVFYIEASL</sequence>
<dbReference type="EMBL" id="JAARRL010000002">
    <property type="protein sequence ID" value="MBC1499403.1"/>
    <property type="molecule type" value="Genomic_DNA"/>
</dbReference>
<evidence type="ECO:0008006" key="3">
    <source>
        <dbReference type="Google" id="ProtNLM"/>
    </source>
</evidence>